<proteinExistence type="predicted"/>
<dbReference type="KEGG" id="mhos:CXR34_04320"/>
<reference evidence="1 2" key="1">
    <citation type="submission" date="2017-12" db="EMBL/GenBank/DDBJ databases">
        <title>Isolation and characterization of estrogens degradatiion strain Microbacterium hominis SJTG1.</title>
        <authorList>
            <person name="Xiong W."/>
            <person name="Yin C."/>
            <person name="Zheng D."/>
            <person name="Liang R."/>
        </authorList>
    </citation>
    <scope>NUCLEOTIDE SEQUENCE [LARGE SCALE GENOMIC DNA]</scope>
    <source>
        <strain evidence="1 2">SJTG1</strain>
    </source>
</reference>
<gene>
    <name evidence="1" type="ORF">CXR34_04320</name>
</gene>
<dbReference type="EMBL" id="CP025299">
    <property type="protein sequence ID" value="AUG28773.1"/>
    <property type="molecule type" value="Genomic_DNA"/>
</dbReference>
<evidence type="ECO:0000313" key="1">
    <source>
        <dbReference type="EMBL" id="AUG28773.1"/>
    </source>
</evidence>
<sequence length="117" mass="13532">MPGGDAMILEPWVLDEQRIWRHLNTFGGYRWPDVEMDELEARRAERPMTGAEVLDEVEWLLDSGESPTIAAQTVGRTIAGLERTARRKGRIALANRIYAANNTDWKRKWDQPTRRRA</sequence>
<evidence type="ECO:0000313" key="2">
    <source>
        <dbReference type="Proteomes" id="UP000233276"/>
    </source>
</evidence>
<name>A0A2K9DVV3_9MICO</name>
<accession>A0A2K9DVV3</accession>
<dbReference type="AlphaFoldDB" id="A0A2K9DVV3"/>
<dbReference type="Proteomes" id="UP000233276">
    <property type="component" value="Chromosome"/>
</dbReference>
<organism evidence="1 2">
    <name type="scientific">Microbacterium hominis</name>
    <dbReference type="NCBI Taxonomy" id="162426"/>
    <lineage>
        <taxon>Bacteria</taxon>
        <taxon>Bacillati</taxon>
        <taxon>Actinomycetota</taxon>
        <taxon>Actinomycetes</taxon>
        <taxon>Micrococcales</taxon>
        <taxon>Microbacteriaceae</taxon>
        <taxon>Microbacterium</taxon>
    </lineage>
</organism>
<protein>
    <submittedName>
        <fullName evidence="1">Uncharacterized protein</fullName>
    </submittedName>
</protein>